<evidence type="ECO:0000259" key="5">
    <source>
        <dbReference type="PROSITE" id="PS51832"/>
    </source>
</evidence>
<proteinExistence type="predicted"/>
<dbReference type="SUPFAM" id="SSF109604">
    <property type="entry name" value="HD-domain/PDEase-like"/>
    <property type="match status" value="1"/>
</dbReference>
<feature type="coiled-coil region" evidence="3">
    <location>
        <begin position="115"/>
        <end position="142"/>
    </location>
</feature>
<comment type="catalytic activity">
    <reaction evidence="2">
        <text>2 GTP = 3',3'-c-di-GMP + 2 diphosphate</text>
        <dbReference type="Rhea" id="RHEA:24898"/>
        <dbReference type="ChEBI" id="CHEBI:33019"/>
        <dbReference type="ChEBI" id="CHEBI:37565"/>
        <dbReference type="ChEBI" id="CHEBI:58805"/>
        <dbReference type="EC" id="2.7.7.65"/>
    </reaction>
</comment>
<feature type="domain" description="HD-GYP" evidence="5">
    <location>
        <begin position="342"/>
        <end position="538"/>
    </location>
</feature>
<reference evidence="6 7" key="1">
    <citation type="submission" date="2016-11" db="EMBL/GenBank/DDBJ databases">
        <authorList>
            <person name="Jaros S."/>
            <person name="Januszkiewicz K."/>
            <person name="Wedrychowicz H."/>
        </authorList>
    </citation>
    <scope>NUCLEOTIDE SEQUENCE [LARGE SCALE GENOMIC DNA]</scope>
    <source>
        <strain evidence="6 7">DSM 9705</strain>
    </source>
</reference>
<accession>A0A1M5UWH9</accession>
<evidence type="ECO:0000256" key="2">
    <source>
        <dbReference type="ARBA" id="ARBA00034247"/>
    </source>
</evidence>
<dbReference type="Proteomes" id="UP000184139">
    <property type="component" value="Unassembled WGS sequence"/>
</dbReference>
<dbReference type="CDD" id="cd01949">
    <property type="entry name" value="GGDEF"/>
    <property type="match status" value="1"/>
</dbReference>
<dbReference type="Gene3D" id="1.10.3210.10">
    <property type="entry name" value="Hypothetical protein af1432"/>
    <property type="match status" value="1"/>
</dbReference>
<dbReference type="STRING" id="1121409.SAMN02745124_01364"/>
<dbReference type="EC" id="2.7.7.65" evidence="1"/>
<evidence type="ECO:0000313" key="7">
    <source>
        <dbReference type="Proteomes" id="UP000184139"/>
    </source>
</evidence>
<dbReference type="InterPro" id="IPR003607">
    <property type="entry name" value="HD/PDEase_dom"/>
</dbReference>
<evidence type="ECO:0000256" key="3">
    <source>
        <dbReference type="SAM" id="Coils"/>
    </source>
</evidence>
<evidence type="ECO:0000313" key="6">
    <source>
        <dbReference type="EMBL" id="SHH67351.1"/>
    </source>
</evidence>
<dbReference type="SMART" id="SM00267">
    <property type="entry name" value="GGDEF"/>
    <property type="match status" value="1"/>
</dbReference>
<dbReference type="SUPFAM" id="SSF55073">
    <property type="entry name" value="Nucleotide cyclase"/>
    <property type="match status" value="1"/>
</dbReference>
<dbReference type="Gene3D" id="3.30.70.270">
    <property type="match status" value="1"/>
</dbReference>
<dbReference type="Pfam" id="PF13487">
    <property type="entry name" value="HD_5"/>
    <property type="match status" value="1"/>
</dbReference>
<dbReference type="OrthoDB" id="9778432at2"/>
<dbReference type="NCBIfam" id="TIGR00254">
    <property type="entry name" value="GGDEF"/>
    <property type="match status" value="1"/>
</dbReference>
<evidence type="ECO:0000259" key="4">
    <source>
        <dbReference type="PROSITE" id="PS50887"/>
    </source>
</evidence>
<dbReference type="GO" id="GO:0052621">
    <property type="term" value="F:diguanylate cyclase activity"/>
    <property type="evidence" value="ECO:0007669"/>
    <property type="project" value="UniProtKB-EC"/>
</dbReference>
<gene>
    <name evidence="6" type="ORF">SAMN02745124_01364</name>
</gene>
<dbReference type="PROSITE" id="PS50887">
    <property type="entry name" value="GGDEF"/>
    <property type="match status" value="1"/>
</dbReference>
<dbReference type="Pfam" id="PF00990">
    <property type="entry name" value="GGDEF"/>
    <property type="match status" value="1"/>
</dbReference>
<evidence type="ECO:0000256" key="1">
    <source>
        <dbReference type="ARBA" id="ARBA00012528"/>
    </source>
</evidence>
<feature type="domain" description="GGDEF" evidence="4">
    <location>
        <begin position="184"/>
        <end position="318"/>
    </location>
</feature>
<dbReference type="AlphaFoldDB" id="A0A1M5UWH9"/>
<name>A0A1M5UWH9_9BACT</name>
<dbReference type="InterPro" id="IPR037522">
    <property type="entry name" value="HD_GYP_dom"/>
</dbReference>
<keyword evidence="7" id="KW-1185">Reference proteome</keyword>
<organism evidence="6 7">
    <name type="scientific">Desulfofustis glycolicus DSM 9705</name>
    <dbReference type="NCBI Taxonomy" id="1121409"/>
    <lineage>
        <taxon>Bacteria</taxon>
        <taxon>Pseudomonadati</taxon>
        <taxon>Thermodesulfobacteriota</taxon>
        <taxon>Desulfobulbia</taxon>
        <taxon>Desulfobulbales</taxon>
        <taxon>Desulfocapsaceae</taxon>
        <taxon>Desulfofustis</taxon>
    </lineage>
</organism>
<sequence>MNKPQWKVLLLTAGIASAEQISNLLERHGLQLFAADSSTAAAVLCRRHDFDLVVACSPEDEAIAPLPSPHCSADIPILFLPATPIYQAELPKFCSVLNEPSEETLIGQIRLLCHVRALQRTLDERQQRIEELDRLLGQQQQSMKQHSDFLDVLASRDGLTGLYNRRHLNKVLTREFDSATDRQTELSLLILDLDFFDELNQNAGRSYGDFVLNDFAARLTSMTTPKGICFRFSGEVFVALLPDIGQEEAVTIAESIRRNLADKPFVRGTEQHQVTASAGVASLIDHQPNDPDHFITMAERALFLAKSEGRNRVVGFRLGERSGANTSQQNLAQVKATLSKTLDKTKKSAIESLQLLAKDIAGKENQVHIKTVRRYVELIGQHMNLPEPLIRTFKNAITLHTSIRLLLHNEMIKKRQEFSSDEREVMNDFPYKLLELTELFDFFQGERSILLHHAERFDGFGSPEGLKGDEIPLGARFFALVDALAAMNADRPYRKRLPPEDIIAQLTEGSGAQFDPDLVSRALQVIAKHRLLEVDPALIDSSLHTLGARTSGHSS</sequence>
<dbReference type="RefSeq" id="WP_073374567.1">
    <property type="nucleotide sequence ID" value="NZ_FQXS01000006.1"/>
</dbReference>
<dbReference type="PANTHER" id="PTHR45138">
    <property type="entry name" value="REGULATORY COMPONENTS OF SENSORY TRANSDUCTION SYSTEM"/>
    <property type="match status" value="1"/>
</dbReference>
<dbReference type="PROSITE" id="PS51832">
    <property type="entry name" value="HD_GYP"/>
    <property type="match status" value="1"/>
</dbReference>
<dbReference type="InterPro" id="IPR000160">
    <property type="entry name" value="GGDEF_dom"/>
</dbReference>
<dbReference type="InterPro" id="IPR050469">
    <property type="entry name" value="Diguanylate_Cyclase"/>
</dbReference>
<dbReference type="PANTHER" id="PTHR45138:SF9">
    <property type="entry name" value="DIGUANYLATE CYCLASE DGCM-RELATED"/>
    <property type="match status" value="1"/>
</dbReference>
<protein>
    <recommendedName>
        <fullName evidence="1">diguanylate cyclase</fullName>
        <ecNumber evidence="1">2.7.7.65</ecNumber>
    </recommendedName>
</protein>
<dbReference type="InterPro" id="IPR043128">
    <property type="entry name" value="Rev_trsase/Diguanyl_cyclase"/>
</dbReference>
<dbReference type="InterPro" id="IPR029787">
    <property type="entry name" value="Nucleotide_cyclase"/>
</dbReference>
<keyword evidence="3" id="KW-0175">Coiled coil</keyword>
<dbReference type="EMBL" id="FQXS01000006">
    <property type="protein sequence ID" value="SHH67351.1"/>
    <property type="molecule type" value="Genomic_DNA"/>
</dbReference>
<dbReference type="CDD" id="cd00077">
    <property type="entry name" value="HDc"/>
    <property type="match status" value="1"/>
</dbReference>